<dbReference type="Pfam" id="PF08278">
    <property type="entry name" value="DnaG_DnaB_bind"/>
    <property type="match status" value="1"/>
</dbReference>
<dbReference type="PANTHER" id="PTHR30313:SF2">
    <property type="entry name" value="DNA PRIMASE"/>
    <property type="match status" value="1"/>
</dbReference>
<organism evidence="16 17">
    <name type="scientific">Shewanella gelidii</name>
    <dbReference type="NCBI Taxonomy" id="1642821"/>
    <lineage>
        <taxon>Bacteria</taxon>
        <taxon>Pseudomonadati</taxon>
        <taxon>Pseudomonadota</taxon>
        <taxon>Gammaproteobacteria</taxon>
        <taxon>Alteromonadales</taxon>
        <taxon>Shewanellaceae</taxon>
        <taxon>Shewanella</taxon>
    </lineage>
</organism>
<keyword evidence="17" id="KW-1185">Reference proteome</keyword>
<evidence type="ECO:0000256" key="2">
    <source>
        <dbReference type="ARBA" id="ARBA00022515"/>
    </source>
</evidence>
<dbReference type="InterPro" id="IPR013173">
    <property type="entry name" value="DNA_primase_DnaG_DnaB-bd_dom"/>
</dbReference>
<evidence type="ECO:0000256" key="5">
    <source>
        <dbReference type="ARBA" id="ARBA00022705"/>
    </source>
</evidence>
<dbReference type="Gene3D" id="3.90.580.10">
    <property type="entry name" value="Zinc finger, CHC2-type domain"/>
    <property type="match status" value="1"/>
</dbReference>
<dbReference type="HAMAP" id="MF_00974">
    <property type="entry name" value="DNA_primase_DnaG"/>
    <property type="match status" value="1"/>
</dbReference>
<dbReference type="InterPro" id="IPR036977">
    <property type="entry name" value="DNA_primase_Znf_CHC2"/>
</dbReference>
<comment type="function">
    <text evidence="12 13">RNA polymerase that catalyzes the synthesis of short RNA molecules used as primers for DNA polymerase during DNA replication.</text>
</comment>
<evidence type="ECO:0000256" key="3">
    <source>
        <dbReference type="ARBA" id="ARBA00022679"/>
    </source>
</evidence>
<evidence type="ECO:0000256" key="4">
    <source>
        <dbReference type="ARBA" id="ARBA00022695"/>
    </source>
</evidence>
<dbReference type="GO" id="GO:0005737">
    <property type="term" value="C:cytoplasm"/>
    <property type="evidence" value="ECO:0007669"/>
    <property type="project" value="TreeGrafter"/>
</dbReference>
<keyword evidence="2 12" id="KW-0639">Primosome</keyword>
<comment type="caution">
    <text evidence="16">The sequence shown here is derived from an EMBL/GenBank/DDBJ whole genome shotgun (WGS) entry which is preliminary data.</text>
</comment>
<dbReference type="InterPro" id="IPR019475">
    <property type="entry name" value="DNA_primase_DnaB-bd"/>
</dbReference>
<dbReference type="SMART" id="SM00400">
    <property type="entry name" value="ZnF_CHCC"/>
    <property type="match status" value="1"/>
</dbReference>
<dbReference type="InterPro" id="IPR013264">
    <property type="entry name" value="DNAG_N"/>
</dbReference>
<feature type="zinc finger region" description="CHC2-type" evidence="12 14">
    <location>
        <begin position="38"/>
        <end position="62"/>
    </location>
</feature>
<dbReference type="SUPFAM" id="SSF117023">
    <property type="entry name" value="DNA primase DnaG, C-terminal domain"/>
    <property type="match status" value="1"/>
</dbReference>
<dbReference type="InterPro" id="IPR037068">
    <property type="entry name" value="DNA_primase_core_N_sf"/>
</dbReference>
<keyword evidence="1 12" id="KW-0240">DNA-directed RNA polymerase</keyword>
<evidence type="ECO:0000256" key="7">
    <source>
        <dbReference type="ARBA" id="ARBA00022771"/>
    </source>
</evidence>
<dbReference type="Gene3D" id="3.90.980.10">
    <property type="entry name" value="DNA primase, catalytic core, N-terminal domain"/>
    <property type="match status" value="1"/>
</dbReference>
<evidence type="ECO:0000256" key="14">
    <source>
        <dbReference type="PIRSR" id="PIRSR002811-1"/>
    </source>
</evidence>
<keyword evidence="7 12" id="KW-0863">Zinc-finger</keyword>
<dbReference type="SMART" id="SM00766">
    <property type="entry name" value="DnaG_DnaB_bind"/>
    <property type="match status" value="1"/>
</dbReference>
<dbReference type="NCBIfam" id="TIGR01391">
    <property type="entry name" value="dnaG"/>
    <property type="match status" value="1"/>
</dbReference>
<protein>
    <recommendedName>
        <fullName evidence="12 13">DNA primase</fullName>
        <ecNumber evidence="12">2.7.7.101</ecNumber>
    </recommendedName>
</protein>
<keyword evidence="8 12" id="KW-0862">Zinc</keyword>
<sequence length="575" mass="65031">MAIPRDFINELIARIDVVELIDAKVPLKKAGKNYSACCPFHSEKSPSFTVSRDKQFYHCFGCGAHGNIIDFVMEYDRLEFVDAIEELAGQLGVEVPHEKGTGKRTDHAASRDLYQLMEEASHYYQQQLRQHPDKTKVEKYLAYRDLSSQVIEQFGIGYAPDGWDGLLSRYRQNTEAQTKLLTAGMVIANDNGKQYDRFRDRLMFPIRDRRGRVIGFGGRVLGDGTPKYLNSPETPIFHKGNELYGLYELKQKYRDPQRVLVVEGYMDVVALAQFGVDYAVASLGTSTTAEQFQLMLRSAKQVVCCYDGDNAGKDAAWRALETALPLLKPGDLVKFVFLPQGEDPDSMVRQIGKEAFEELIDKADDLPSFLFATLTEKFGGDKSSLAKQAIALIEKIQDAVLQNLLLENLSHKLGMNSAEDLKKKLGVNVKPQTQPLAQQGIKGRGTPLRLAIALLVQYPKLGTGLVNQPALQHLKLTGIQMLIDLLDLTRDQEINSAQLLEQFRGHDQESTLKKLAQWDHQVATENLQQEFRKALIWLSNQYIEQRYQELSLKQTHTKEERIQLQRLISVIKGQK</sequence>
<evidence type="ECO:0000259" key="15">
    <source>
        <dbReference type="PROSITE" id="PS50880"/>
    </source>
</evidence>
<reference evidence="16" key="1">
    <citation type="journal article" date="2014" name="Int. J. Syst. Evol. Microbiol.">
        <title>Complete genome sequence of Corynebacterium casei LMG S-19264T (=DSM 44701T), isolated from a smear-ripened cheese.</title>
        <authorList>
            <consortium name="US DOE Joint Genome Institute (JGI-PGF)"/>
            <person name="Walter F."/>
            <person name="Albersmeier A."/>
            <person name="Kalinowski J."/>
            <person name="Ruckert C."/>
        </authorList>
    </citation>
    <scope>NUCLEOTIDE SEQUENCE</scope>
    <source>
        <strain evidence="16">JCM 30804</strain>
    </source>
</reference>
<name>A0A917JI13_9GAMM</name>
<comment type="cofactor">
    <cofactor evidence="12 13 14">
        <name>Zn(2+)</name>
        <dbReference type="ChEBI" id="CHEBI:29105"/>
    </cofactor>
    <text evidence="12 13 14">Binds 1 zinc ion per monomer.</text>
</comment>
<dbReference type="GO" id="GO:0003899">
    <property type="term" value="F:DNA-directed RNA polymerase activity"/>
    <property type="evidence" value="ECO:0007669"/>
    <property type="project" value="UniProtKB-UniRule"/>
</dbReference>
<accession>A0A917JI13</accession>
<dbReference type="FunFam" id="3.40.1360.10:FF:000002">
    <property type="entry name" value="DNA primase"/>
    <property type="match status" value="1"/>
</dbReference>
<dbReference type="RefSeq" id="WP_188917239.1">
    <property type="nucleotide sequence ID" value="NZ_BMPZ01000001.1"/>
</dbReference>
<feature type="domain" description="Toprim" evidence="15">
    <location>
        <begin position="257"/>
        <end position="339"/>
    </location>
</feature>
<evidence type="ECO:0000256" key="13">
    <source>
        <dbReference type="PIRNR" id="PIRNR002811"/>
    </source>
</evidence>
<dbReference type="InterPro" id="IPR016136">
    <property type="entry name" value="DNA_helicase_N/primase_C"/>
</dbReference>
<dbReference type="Gene3D" id="3.40.1360.10">
    <property type="match status" value="1"/>
</dbReference>
<comment type="subunit">
    <text evidence="12">Monomer. Interacts with DnaB.</text>
</comment>
<dbReference type="GO" id="GO:0006269">
    <property type="term" value="P:DNA replication, synthesis of primer"/>
    <property type="evidence" value="ECO:0007669"/>
    <property type="project" value="UniProtKB-UniRule"/>
</dbReference>
<dbReference type="FunFam" id="3.90.980.10:FF:000001">
    <property type="entry name" value="DNA primase"/>
    <property type="match status" value="1"/>
</dbReference>
<evidence type="ECO:0000256" key="10">
    <source>
        <dbReference type="ARBA" id="ARBA00023125"/>
    </source>
</evidence>
<keyword evidence="6 12" id="KW-0479">Metal-binding</keyword>
<reference evidence="16" key="2">
    <citation type="submission" date="2020-09" db="EMBL/GenBank/DDBJ databases">
        <authorList>
            <person name="Sun Q."/>
            <person name="Ohkuma M."/>
        </authorList>
    </citation>
    <scope>NUCLEOTIDE SEQUENCE</scope>
    <source>
        <strain evidence="16">JCM 30804</strain>
    </source>
</reference>
<dbReference type="Gene3D" id="1.10.860.10">
    <property type="entry name" value="DNAb Helicase, Chain A"/>
    <property type="match status" value="1"/>
</dbReference>
<keyword evidence="11 12" id="KW-0804">Transcription</keyword>
<comment type="catalytic activity">
    <reaction evidence="12">
        <text>ssDNA + n NTP = ssDNA/pppN(pN)n-1 hybrid + (n-1) diphosphate.</text>
        <dbReference type="EC" id="2.7.7.101"/>
    </reaction>
</comment>
<keyword evidence="5 12" id="KW-0235">DNA replication</keyword>
<dbReference type="Pfam" id="PF01807">
    <property type="entry name" value="Zn_ribbon_DnaG"/>
    <property type="match status" value="1"/>
</dbReference>
<comment type="domain">
    <text evidence="12">Contains an N-terminal zinc-binding domain, a central core domain that contains the primase activity, and a C-terminal DnaB-binding domain.</text>
</comment>
<dbReference type="PROSITE" id="PS50880">
    <property type="entry name" value="TOPRIM"/>
    <property type="match status" value="1"/>
</dbReference>
<dbReference type="CDD" id="cd03364">
    <property type="entry name" value="TOPRIM_DnaG_primases"/>
    <property type="match status" value="1"/>
</dbReference>
<dbReference type="SUPFAM" id="SSF56731">
    <property type="entry name" value="DNA primase core"/>
    <property type="match status" value="1"/>
</dbReference>
<gene>
    <name evidence="12 16" type="primary">dnaG</name>
    <name evidence="16" type="ORF">GCM10009332_03570</name>
</gene>
<dbReference type="PANTHER" id="PTHR30313">
    <property type="entry name" value="DNA PRIMASE"/>
    <property type="match status" value="1"/>
</dbReference>
<proteinExistence type="inferred from homology"/>
<evidence type="ECO:0000256" key="8">
    <source>
        <dbReference type="ARBA" id="ARBA00022833"/>
    </source>
</evidence>
<dbReference type="InterPro" id="IPR006295">
    <property type="entry name" value="DNA_primase_DnaG"/>
</dbReference>
<dbReference type="InterPro" id="IPR030846">
    <property type="entry name" value="DnaG_bac"/>
</dbReference>
<dbReference type="Gene3D" id="1.20.50.20">
    <property type="entry name" value="DnaG, RNA polymerase domain, helical bundle"/>
    <property type="match status" value="1"/>
</dbReference>
<evidence type="ECO:0000313" key="17">
    <source>
        <dbReference type="Proteomes" id="UP000613743"/>
    </source>
</evidence>
<dbReference type="GO" id="GO:1990077">
    <property type="term" value="C:primosome complex"/>
    <property type="evidence" value="ECO:0007669"/>
    <property type="project" value="UniProtKB-KW"/>
</dbReference>
<dbReference type="GO" id="GO:0000428">
    <property type="term" value="C:DNA-directed RNA polymerase complex"/>
    <property type="evidence" value="ECO:0007669"/>
    <property type="project" value="UniProtKB-KW"/>
</dbReference>
<dbReference type="Proteomes" id="UP000613743">
    <property type="component" value="Unassembled WGS sequence"/>
</dbReference>
<dbReference type="SUPFAM" id="SSF57783">
    <property type="entry name" value="Zinc beta-ribbon"/>
    <property type="match status" value="1"/>
</dbReference>
<evidence type="ECO:0000256" key="11">
    <source>
        <dbReference type="ARBA" id="ARBA00023163"/>
    </source>
</evidence>
<keyword evidence="4 12" id="KW-0548">Nucleotidyltransferase</keyword>
<comment type="similarity">
    <text evidence="12 13">Belongs to the DnaG primase family.</text>
</comment>
<keyword evidence="3 12" id="KW-0808">Transferase</keyword>
<dbReference type="Pfam" id="PF08275">
    <property type="entry name" value="DNAG_N"/>
    <property type="match status" value="1"/>
</dbReference>
<dbReference type="Pfam" id="PF10410">
    <property type="entry name" value="DnaB_bind"/>
    <property type="match status" value="1"/>
</dbReference>
<dbReference type="Pfam" id="PF13155">
    <property type="entry name" value="Toprim_2"/>
    <property type="match status" value="1"/>
</dbReference>
<evidence type="ECO:0000256" key="12">
    <source>
        <dbReference type="HAMAP-Rule" id="MF_00974"/>
    </source>
</evidence>
<dbReference type="GO" id="GO:0003677">
    <property type="term" value="F:DNA binding"/>
    <property type="evidence" value="ECO:0007669"/>
    <property type="project" value="UniProtKB-KW"/>
</dbReference>
<dbReference type="EMBL" id="BMPZ01000001">
    <property type="protein sequence ID" value="GGI69728.1"/>
    <property type="molecule type" value="Genomic_DNA"/>
</dbReference>
<keyword evidence="9" id="KW-0460">Magnesium</keyword>
<dbReference type="PIRSF" id="PIRSF002811">
    <property type="entry name" value="DnaG"/>
    <property type="match status" value="1"/>
</dbReference>
<evidence type="ECO:0000256" key="9">
    <source>
        <dbReference type="ARBA" id="ARBA00022842"/>
    </source>
</evidence>
<dbReference type="AlphaFoldDB" id="A0A917JI13"/>
<dbReference type="SMART" id="SM00493">
    <property type="entry name" value="TOPRIM"/>
    <property type="match status" value="1"/>
</dbReference>
<dbReference type="EC" id="2.7.7.101" evidence="12"/>
<dbReference type="InterPro" id="IPR002694">
    <property type="entry name" value="Znf_CHC2"/>
</dbReference>
<dbReference type="InterPro" id="IPR050219">
    <property type="entry name" value="DnaG_primase"/>
</dbReference>
<dbReference type="InterPro" id="IPR034151">
    <property type="entry name" value="TOPRIM_DnaG_bac"/>
</dbReference>
<evidence type="ECO:0000256" key="6">
    <source>
        <dbReference type="ARBA" id="ARBA00022723"/>
    </source>
</evidence>
<dbReference type="GO" id="GO:0008270">
    <property type="term" value="F:zinc ion binding"/>
    <property type="evidence" value="ECO:0007669"/>
    <property type="project" value="UniProtKB-UniRule"/>
</dbReference>
<evidence type="ECO:0000313" key="16">
    <source>
        <dbReference type="EMBL" id="GGI69728.1"/>
    </source>
</evidence>
<dbReference type="FunFam" id="3.90.580.10:FF:000001">
    <property type="entry name" value="DNA primase"/>
    <property type="match status" value="1"/>
</dbReference>
<dbReference type="InterPro" id="IPR006171">
    <property type="entry name" value="TOPRIM_dom"/>
</dbReference>
<evidence type="ECO:0000256" key="1">
    <source>
        <dbReference type="ARBA" id="ARBA00022478"/>
    </source>
</evidence>
<keyword evidence="10 12" id="KW-0238">DNA-binding</keyword>